<dbReference type="AlphaFoldDB" id="A0A9P5CCX1"/>
<organism evidence="14 15">
    <name type="scientific">Trichoderma lentiforme</name>
    <dbReference type="NCBI Taxonomy" id="1567552"/>
    <lineage>
        <taxon>Eukaryota</taxon>
        <taxon>Fungi</taxon>
        <taxon>Dikarya</taxon>
        <taxon>Ascomycota</taxon>
        <taxon>Pezizomycotina</taxon>
        <taxon>Sordariomycetes</taxon>
        <taxon>Hypocreomycetidae</taxon>
        <taxon>Hypocreales</taxon>
        <taxon>Hypocreaceae</taxon>
        <taxon>Trichoderma</taxon>
    </lineage>
</organism>
<dbReference type="InterPro" id="IPR026895">
    <property type="entry name" value="EMC1"/>
</dbReference>
<comment type="subcellular location">
    <subcellularLocation>
        <location evidence="1">Endoplasmic reticulum membrane</location>
        <topology evidence="1">Single-pass type I membrane protein</topology>
    </subcellularLocation>
</comment>
<comment type="similarity">
    <text evidence="2">Belongs to the EMC1 family.</text>
</comment>
<feature type="domain" description="EMC1 first beta-propeller" evidence="13">
    <location>
        <begin position="19"/>
        <end position="417"/>
    </location>
</feature>
<evidence type="ECO:0000256" key="6">
    <source>
        <dbReference type="ARBA" id="ARBA00022729"/>
    </source>
</evidence>
<evidence type="ECO:0000256" key="3">
    <source>
        <dbReference type="ARBA" id="ARBA00011276"/>
    </source>
</evidence>
<protein>
    <recommendedName>
        <fullName evidence="4">ER membrane protein complex subunit 1</fullName>
    </recommendedName>
</protein>
<evidence type="ECO:0000259" key="13">
    <source>
        <dbReference type="Pfam" id="PF25293"/>
    </source>
</evidence>
<feature type="domain" description="ER membrane protein complex subunit 1 C-terminal" evidence="12">
    <location>
        <begin position="737"/>
        <end position="964"/>
    </location>
</feature>
<evidence type="ECO:0000256" key="8">
    <source>
        <dbReference type="ARBA" id="ARBA00022989"/>
    </source>
</evidence>
<comment type="caution">
    <text evidence="14">The sequence shown here is derived from an EMBL/GenBank/DDBJ whole genome shotgun (WGS) entry which is preliminary data.</text>
</comment>
<comment type="subunit">
    <text evidence="3">Component of the ER membrane protein complex (EMC).</text>
</comment>
<dbReference type="Pfam" id="PF25293">
    <property type="entry name" value="Beta-prop_EMC1_N"/>
    <property type="match status" value="1"/>
</dbReference>
<evidence type="ECO:0000313" key="14">
    <source>
        <dbReference type="EMBL" id="KAF3073111.1"/>
    </source>
</evidence>
<name>A0A9P5CCX1_9HYPO</name>
<evidence type="ECO:0000256" key="1">
    <source>
        <dbReference type="ARBA" id="ARBA00004115"/>
    </source>
</evidence>
<proteinExistence type="inferred from homology"/>
<evidence type="ECO:0000256" key="4">
    <source>
        <dbReference type="ARBA" id="ARBA00020824"/>
    </source>
</evidence>
<dbReference type="GO" id="GO:0034975">
    <property type="term" value="P:protein folding in endoplasmic reticulum"/>
    <property type="evidence" value="ECO:0007669"/>
    <property type="project" value="TreeGrafter"/>
</dbReference>
<evidence type="ECO:0000256" key="11">
    <source>
        <dbReference type="SAM" id="SignalP"/>
    </source>
</evidence>
<dbReference type="InterPro" id="IPR011047">
    <property type="entry name" value="Quinoprotein_ADH-like_sf"/>
</dbReference>
<dbReference type="InterPro" id="IPR058545">
    <property type="entry name" value="Beta-prop_EMC1_1st"/>
</dbReference>
<evidence type="ECO:0000256" key="9">
    <source>
        <dbReference type="ARBA" id="ARBA00023136"/>
    </source>
</evidence>
<evidence type="ECO:0000259" key="12">
    <source>
        <dbReference type="Pfam" id="PF07774"/>
    </source>
</evidence>
<keyword evidence="8" id="KW-1133">Transmembrane helix</keyword>
<evidence type="ECO:0000313" key="15">
    <source>
        <dbReference type="Proteomes" id="UP000801864"/>
    </source>
</evidence>
<dbReference type="Pfam" id="PF07774">
    <property type="entry name" value="EMC1_C"/>
    <property type="match status" value="1"/>
</dbReference>
<dbReference type="EMBL" id="QLNT01000007">
    <property type="protein sequence ID" value="KAF3073111.1"/>
    <property type="molecule type" value="Genomic_DNA"/>
</dbReference>
<evidence type="ECO:0000256" key="10">
    <source>
        <dbReference type="ARBA" id="ARBA00023180"/>
    </source>
</evidence>
<dbReference type="GO" id="GO:0072546">
    <property type="term" value="C:EMC complex"/>
    <property type="evidence" value="ECO:0007669"/>
    <property type="project" value="InterPro"/>
</dbReference>
<keyword evidence="9" id="KW-0472">Membrane</keyword>
<sequence length="993" mass="107518">MRRSLQSALLLGLSSLVAAVYKDEVGQIDFHHALVGLPQSETTFFHRPKKDEKASLLYTLSDVGVLGAVNPNSGALVWRHQIFPGISHGGGHLRAPEGENWIIAAHGQQVQSWAALSGRNLWQTEFNGQVKDLEVMELTESARKDVLVLFEEDGVTVLRRLHGVFGTVVWEFREVSKDIPLQVSTSLSNVYVISLHGSPSSYSLKVTSLEPATGGRVDHWTVGTKGDVHGPQDVMFVGANSAAPILAWASNDLAKLNVHILGTKSKQDFALPADTVSVEIHAPHLTQSQPHFLVHTRTTTGNKGEVFHTNLKSGQITKAYELPLLPGLGAFSTSSEGANVYFTRVTNDEVLVVSSDSHSVLARDPLKSDARVEAVHAVSEVIKKAGGKEFAIRSATVTKSQDWVLIRNGQIDWTRSEGLSGAVAAAWAEIPEAENLAKVLAEEAHTNPLDAYIHRLTRHINDLQYLPEYLATIPTRIIESVTGGAVVVSKTTGLHRDSFGFNKIIILATRRGRFYALDTGNHGEIVWSADVFPQAPGSTLDVKGILVNDSEGTVTVRGANGEYAVIKVADGQVVESQSGSDLTAVSATAVVESEGSKWLLPLGQDKKPTGDALKDLTLDQTIVIREDDDSIKGVKFVNQDGEIVKNEIWQLQLLPGQKIASIAKTPAHDPIASIGRVLGDRSVNYKYLNPNVVVIAAIDTTASALSVYLLDTVTGQLLASQVHEGVDGDKDISCTLSENWYSCAFFGQYTLNDGTDRDIKGYQVVVSDLYESPAANDRGPLGDAETFSPLDPVDTPTGVPLPWVVSQTWILSEPLNNLSVTQTRQGISSRQLLAYLPESHAILGITRHGIDPRRPVGRDPSAAEIEAEGLARYTPAIFIDGRNLLSHERDVVGVRGIVTTPAVVESTSLLVAYGIDIFGSQISPSGQFDILDKGFNKVTLLTTVLALTWGVVLLAPMVRSEKADQSDVGSIFVRKEHDDVIERINHGYHMLDL</sequence>
<feature type="signal peptide" evidence="11">
    <location>
        <begin position="1"/>
        <end position="19"/>
    </location>
</feature>
<keyword evidence="15" id="KW-1185">Reference proteome</keyword>
<reference evidence="14 15" key="1">
    <citation type="submission" date="2018-06" db="EMBL/GenBank/DDBJ databases">
        <title>Genome analysis of cellulolytic fungus Trichoderma lentiforme CFAM-422.</title>
        <authorList>
            <person name="Steindorff A.S."/>
            <person name="Formighieri E.F."/>
            <person name="Midorikawa G.E.O."/>
            <person name="Tamietti M.S."/>
            <person name="Ramos E.Z."/>
            <person name="Silva A.S."/>
            <person name="Bon E.P.S."/>
            <person name="Mendes T.D."/>
            <person name="Damaso M.C.T."/>
            <person name="Favaro L.C.L."/>
        </authorList>
    </citation>
    <scope>NUCLEOTIDE SEQUENCE [LARGE SCALE GENOMIC DNA]</scope>
    <source>
        <strain evidence="14 15">CFAM-422</strain>
    </source>
</reference>
<dbReference type="SUPFAM" id="SSF50998">
    <property type="entry name" value="Quinoprotein alcohol dehydrogenase-like"/>
    <property type="match status" value="2"/>
</dbReference>
<feature type="chain" id="PRO_5040393231" description="ER membrane protein complex subunit 1" evidence="11">
    <location>
        <begin position="20"/>
        <end position="993"/>
    </location>
</feature>
<keyword evidence="10" id="KW-0325">Glycoprotein</keyword>
<keyword evidence="7" id="KW-0256">Endoplasmic reticulum</keyword>
<evidence type="ECO:0000256" key="2">
    <source>
        <dbReference type="ARBA" id="ARBA00007904"/>
    </source>
</evidence>
<accession>A0A9P5CCX1</accession>
<dbReference type="PANTHER" id="PTHR21573">
    <property type="entry name" value="ER MEMBRANE PROTEIN COMPLEX SUBUNIT 1"/>
    <property type="match status" value="1"/>
</dbReference>
<dbReference type="InterPro" id="IPR015943">
    <property type="entry name" value="WD40/YVTN_repeat-like_dom_sf"/>
</dbReference>
<keyword evidence="6 11" id="KW-0732">Signal</keyword>
<evidence type="ECO:0000256" key="5">
    <source>
        <dbReference type="ARBA" id="ARBA00022692"/>
    </source>
</evidence>
<dbReference type="Gene3D" id="2.130.10.10">
    <property type="entry name" value="YVTN repeat-like/Quinoprotein amine dehydrogenase"/>
    <property type="match status" value="1"/>
</dbReference>
<evidence type="ECO:0000256" key="7">
    <source>
        <dbReference type="ARBA" id="ARBA00022824"/>
    </source>
</evidence>
<dbReference type="Proteomes" id="UP000801864">
    <property type="component" value="Unassembled WGS sequence"/>
</dbReference>
<keyword evidence="5" id="KW-0812">Transmembrane</keyword>
<gene>
    <name evidence="14" type="ORF">CFAM422_004926</name>
</gene>
<dbReference type="InterPro" id="IPR011678">
    <property type="entry name" value="EMC1_C"/>
</dbReference>
<dbReference type="PANTHER" id="PTHR21573:SF0">
    <property type="entry name" value="ER MEMBRANE PROTEIN COMPLEX SUBUNIT 1"/>
    <property type="match status" value="1"/>
</dbReference>